<dbReference type="Proteomes" id="UP000252081">
    <property type="component" value="Unassembled WGS sequence"/>
</dbReference>
<dbReference type="AlphaFoldDB" id="A0A366L443"/>
<organism evidence="1 2">
    <name type="scientific">Pedobacter miscanthi</name>
    <dbReference type="NCBI Taxonomy" id="2259170"/>
    <lineage>
        <taxon>Bacteria</taxon>
        <taxon>Pseudomonadati</taxon>
        <taxon>Bacteroidota</taxon>
        <taxon>Sphingobacteriia</taxon>
        <taxon>Sphingobacteriales</taxon>
        <taxon>Sphingobacteriaceae</taxon>
        <taxon>Pedobacter</taxon>
    </lineage>
</organism>
<proteinExistence type="predicted"/>
<dbReference type="EMBL" id="QNQU01000007">
    <property type="protein sequence ID" value="RBQ07912.1"/>
    <property type="molecule type" value="Genomic_DNA"/>
</dbReference>
<comment type="caution">
    <text evidence="1">The sequence shown here is derived from an EMBL/GenBank/DDBJ whole genome shotgun (WGS) entry which is preliminary data.</text>
</comment>
<protein>
    <recommendedName>
        <fullName evidence="3">Zinc-finger domain-containing protein</fullName>
    </recommendedName>
</protein>
<evidence type="ECO:0000313" key="1">
    <source>
        <dbReference type="EMBL" id="RBQ07912.1"/>
    </source>
</evidence>
<keyword evidence="2" id="KW-1185">Reference proteome</keyword>
<sequence length="93" mass="10875">MKETEIRKIAYNCRKATFLIEKQQLTSITIREKLELKIHLAGCSICRTFMQQSIAINKMVYNLFHSPAVTDLKLDDRFKEELQGIIDEKLNKS</sequence>
<reference evidence="1 2" key="1">
    <citation type="submission" date="2018-07" db="EMBL/GenBank/DDBJ databases">
        <title>A draft genome of a endophytic bacteria, a new species of Pedobacter.</title>
        <authorList>
            <person name="Zhang Z.D."/>
            <person name="Chen Z.J."/>
        </authorList>
    </citation>
    <scope>NUCLEOTIDE SEQUENCE [LARGE SCALE GENOMIC DNA]</scope>
    <source>
        <strain evidence="1 2">RS10</strain>
    </source>
</reference>
<name>A0A366L443_9SPHI</name>
<dbReference type="RefSeq" id="WP_113948671.1">
    <property type="nucleotide sequence ID" value="NZ_QNQU01000007.1"/>
</dbReference>
<dbReference type="OrthoDB" id="886726at2"/>
<gene>
    <name evidence="1" type="ORF">DRW42_09945</name>
</gene>
<accession>A0A366L443</accession>
<evidence type="ECO:0008006" key="3">
    <source>
        <dbReference type="Google" id="ProtNLM"/>
    </source>
</evidence>
<evidence type="ECO:0000313" key="2">
    <source>
        <dbReference type="Proteomes" id="UP000252081"/>
    </source>
</evidence>